<gene>
    <name evidence="1" type="ORF">HNR60_003277</name>
</gene>
<proteinExistence type="predicted"/>
<dbReference type="Proteomes" id="UP000542353">
    <property type="component" value="Unassembled WGS sequence"/>
</dbReference>
<dbReference type="InterPro" id="IPR004027">
    <property type="entry name" value="SEC_C_motif"/>
</dbReference>
<comment type="caution">
    <text evidence="1">The sequence shown here is derived from an EMBL/GenBank/DDBJ whole genome shotgun (WGS) entry which is preliminary data.</text>
</comment>
<dbReference type="Gene3D" id="3.10.450.50">
    <property type="match status" value="1"/>
</dbReference>
<evidence type="ECO:0000313" key="2">
    <source>
        <dbReference type="Proteomes" id="UP000542353"/>
    </source>
</evidence>
<dbReference type="PANTHER" id="PTHR33747:SF1">
    <property type="entry name" value="ADENYLATE CYCLASE-ASSOCIATED CAP C-TERMINAL DOMAIN-CONTAINING PROTEIN"/>
    <property type="match status" value="1"/>
</dbReference>
<evidence type="ECO:0000313" key="1">
    <source>
        <dbReference type="EMBL" id="MBB5048510.1"/>
    </source>
</evidence>
<protein>
    <recommendedName>
        <fullName evidence="3">SEC-C motif-containing protein</fullName>
    </recommendedName>
</protein>
<dbReference type="SUPFAM" id="SSF103642">
    <property type="entry name" value="Sec-C motif"/>
    <property type="match status" value="1"/>
</dbReference>
<dbReference type="AlphaFoldDB" id="A0A7W7Z644"/>
<dbReference type="EMBL" id="JACHIH010000022">
    <property type="protein sequence ID" value="MBB5048510.1"/>
    <property type="molecule type" value="Genomic_DNA"/>
</dbReference>
<sequence length="768" mass="84139">MTSFVQRLGAEFVGSCILPIYQTSPNRFSLVPSMVPLPPTSAPRLEHDIFNDLVSLCSSAGYIHAIAHFCFRDHVVGFGDELQGEDYAKLFSFDRLIRTEIATLIGLMLRAPRDITLPDQKLLAQYIERTEALLKEMHAALNELGKATLTAAMADPTRSANPFTSAAMLREPIFYGAESAYTSQYRDLSVLKYGRDDAWLTKNKGFSVAEAKRVVAAICDFLNENMVTTLKNLKGVPPTQRTMLGGFEFSVADIVTKSGLSVDKVNAVVTAFSFPDNGNPTFTALHEFNAANAFPILKGEDQKYILFLYASLTEALYETPFYWMGADEAYEATAMANRGLFAEEFVADRMTKVFGVANVFRNVDLWETKARKKTISEIDTLVLFGDRAIAVQAKSKKLTLAARKGNDLQLQADFKGAVQDACDQAMLCSENLLNRSATFTDATGNEIAIPSVKQVYPICVGTDHYPALSFQARQFLEFKATDFINAPLVCDVFFIDVVTEFLDTPLRFLSYLELRARAGENILLSHETTALGYHLKGNLWLNENDLLLLGDDLGVDVDIAMAARRDGVPGEKVPHGILTALKGTAVGRIIEQIERRSEAGAIGVGLELLKLSGESADNLSRGIDAIVATAAKDGKPHDITVASSKAASGLTVHCNRLAESVAGPKLRWHCELRKYSVKATKWAGLVVEPGTGALRFAGLIDFPWKKDAEMDAATAHMAPPQPIKALQAFIRRGRIKRPKPGRNDQCPCGSGKKYKRCHLSMGGWPPAG</sequence>
<dbReference type="PANTHER" id="PTHR33747">
    <property type="entry name" value="UPF0225 PROTEIN SCO1677"/>
    <property type="match status" value="1"/>
</dbReference>
<accession>A0A7W7Z644</accession>
<dbReference type="RefSeq" id="WP_283810650.1">
    <property type="nucleotide sequence ID" value="NZ_JACHIH010000022.1"/>
</dbReference>
<evidence type="ECO:0008006" key="3">
    <source>
        <dbReference type="Google" id="ProtNLM"/>
    </source>
</evidence>
<reference evidence="1 2" key="1">
    <citation type="submission" date="2020-08" db="EMBL/GenBank/DDBJ databases">
        <title>Genomic Encyclopedia of Type Strains, Phase IV (KMG-IV): sequencing the most valuable type-strain genomes for metagenomic binning, comparative biology and taxonomic classification.</title>
        <authorList>
            <person name="Goeker M."/>
        </authorList>
    </citation>
    <scope>NUCLEOTIDE SEQUENCE [LARGE SCALE GENOMIC DNA]</scope>
    <source>
        <strain evidence="1 2">DSM 12706</strain>
    </source>
</reference>
<dbReference type="Pfam" id="PF02810">
    <property type="entry name" value="SEC-C"/>
    <property type="match status" value="1"/>
</dbReference>
<organism evidence="1 2">
    <name type="scientific">Rhodopseudomonas rhenobacensis</name>
    <dbReference type="NCBI Taxonomy" id="87461"/>
    <lineage>
        <taxon>Bacteria</taxon>
        <taxon>Pseudomonadati</taxon>
        <taxon>Pseudomonadota</taxon>
        <taxon>Alphaproteobacteria</taxon>
        <taxon>Hyphomicrobiales</taxon>
        <taxon>Nitrobacteraceae</taxon>
        <taxon>Rhodopseudomonas</taxon>
    </lineage>
</organism>
<name>A0A7W7Z644_9BRAD</name>
<keyword evidence="2" id="KW-1185">Reference proteome</keyword>